<evidence type="ECO:0000313" key="4">
    <source>
        <dbReference type="Proteomes" id="UP000077349"/>
    </source>
</evidence>
<reference evidence="3 4" key="1">
    <citation type="submission" date="2016-03" db="EMBL/GenBank/DDBJ databases">
        <title>Draft genome sequence of Acetobacter malorum CECT 7742, a strain isolated from strawberry vinegar.</title>
        <authorList>
            <person name="Sainz F."/>
            <person name="Mas A."/>
            <person name="Torija M.J."/>
        </authorList>
    </citation>
    <scope>NUCLEOTIDE SEQUENCE [LARGE SCALE GENOMIC DNA]</scope>
    <source>
        <strain evidence="3 4">CECT 7742</strain>
    </source>
</reference>
<feature type="region of interest" description="Disordered" evidence="1">
    <location>
        <begin position="22"/>
        <end position="46"/>
    </location>
</feature>
<dbReference type="AlphaFoldDB" id="A0A177G8I8"/>
<evidence type="ECO:0000313" key="3">
    <source>
        <dbReference type="EMBL" id="OAG76588.1"/>
    </source>
</evidence>
<evidence type="ECO:0000259" key="2">
    <source>
        <dbReference type="Pfam" id="PF01882"/>
    </source>
</evidence>
<sequence length="359" mass="38545">MARPVFSPSGLFRRLFTQGASSAARPSAEREGRANASTAESSGGLFGAFQTRARRPDSSPALTANSTNTAAALAARLPGLVLQADHIAATLFAGQHGQRRSGGGETFWQYRQALPGEPASHIDWRQSARSTHAYVRETEAESAQTVFIWCDLSPSMAWRSSTSLPEKQDSAILIALATAALLLRNGERVQLLTPSGPAILPPGGSPLERLALGLAQLASAPDTKRPALPPSAVLPRYAQLLVVSDFLCAEEDFQTCLHHLAGRPVRTHLVQVTDPAERTLPYQGRVRFEGLEGEAEIDLPNVQSLQEDYVHLVEARNAQLTTLATRYGHDLVLHSTEAPPMPTLLALHALLSGHSGVRS</sequence>
<dbReference type="InterPro" id="IPR002881">
    <property type="entry name" value="DUF58"/>
</dbReference>
<dbReference type="Proteomes" id="UP000077349">
    <property type="component" value="Unassembled WGS sequence"/>
</dbReference>
<dbReference type="EMBL" id="LVHD01000018">
    <property type="protein sequence ID" value="OAG76588.1"/>
    <property type="molecule type" value="Genomic_DNA"/>
</dbReference>
<feature type="domain" description="DUF58" evidence="2">
    <location>
        <begin position="109"/>
        <end position="315"/>
    </location>
</feature>
<organism evidence="3 4">
    <name type="scientific">Acetobacter malorum</name>
    <dbReference type="NCBI Taxonomy" id="178901"/>
    <lineage>
        <taxon>Bacteria</taxon>
        <taxon>Pseudomonadati</taxon>
        <taxon>Pseudomonadota</taxon>
        <taxon>Alphaproteobacteria</taxon>
        <taxon>Acetobacterales</taxon>
        <taxon>Acetobacteraceae</taxon>
        <taxon>Acetobacter</taxon>
    </lineage>
</organism>
<comment type="caution">
    <text evidence="3">The sequence shown here is derived from an EMBL/GenBank/DDBJ whole genome shotgun (WGS) entry which is preliminary data.</text>
</comment>
<proteinExistence type="predicted"/>
<accession>A0A177G8I8</accession>
<dbReference type="Pfam" id="PF01882">
    <property type="entry name" value="DUF58"/>
    <property type="match status" value="1"/>
</dbReference>
<dbReference type="PANTHER" id="PTHR33608">
    <property type="entry name" value="BLL2464 PROTEIN"/>
    <property type="match status" value="1"/>
</dbReference>
<dbReference type="PANTHER" id="PTHR33608:SF6">
    <property type="entry name" value="BLL2464 PROTEIN"/>
    <property type="match status" value="1"/>
</dbReference>
<protein>
    <recommendedName>
        <fullName evidence="2">DUF58 domain-containing protein</fullName>
    </recommendedName>
</protein>
<dbReference type="STRING" id="178901.AmDm5_2450"/>
<name>A0A177G8I8_9PROT</name>
<evidence type="ECO:0000256" key="1">
    <source>
        <dbReference type="SAM" id="MobiDB-lite"/>
    </source>
</evidence>
<gene>
    <name evidence="3" type="ORF">Amal_02362</name>
</gene>
<dbReference type="PATRIC" id="fig|178901.16.peg.2516"/>